<sequence>MGGEEVIPEETQGLSLTAGQEERILVFVRLRPLNEKEYARNDVSDWECINNNSIVFKNSLLERSVYPPAYTFDRVFGCECPTRQVYEEAAKEVTLSVVNGINSTFFAYGQTSSGKTYTMGGITEYAIQDIYDYIDTHQEREFVLKFSAMEIYNESVRDLLSTDSTPLRLLDDPEKGTVVERLTEETLTDMSHLMELLAVCEAQRQIGETALNETSSRSHQILRLTIESSAREYLGAGNSSILSASVNFVDLAGSERASQTLNAGARLKEGSHINRSLLTLGTVIRKLSKGRNAHIPYRDSKLTRILQNSLGGNARTAIICTMSPARSHVEQSRNTLLFASCAKEVATNAQVNVVMSDKALVKQLQKELARLENEMKNLQSTPKKCDFTLLKEKEQVIEEMDRQIRELTKERDLAKSRVDNLLQSIGEEDQRSRLDEYSEVESSDIYNPVHSDVGHETYKTSKNIDNSQLDNSSPNFFHLSENQEDNSLLDNSTPKFVGLDPCQGWDDITRKIDEDSEDTCKEVRCIEMEASTLNRKIESDVGKFPMTGAMEEAAFSPPSQKVRSIVMEESSMERKTGSDVFSPGPEDVFSPGPEDIERRSSMTKATYEASELSPRGDRCIQMEESSINKTTEPDVFLSGTEEEGKLSMTGDIGEVPVTSPQKEDKGSSPVDKHDTEALKQKIQDLQKTISYLVSLYPVEQSPPSSSSDLSSLKMSRSASCKAAIVSMQSSLALEKTENCEDTPTTWSDKNVPEKPGGFNGKLSELKHGPKVRDFDSQTSISAASMEAQSIKEYDADDASSIYEQSENASSLWFEKAVHTPTTMSERSFPITAARTRKFYEFNHSGDIRNFHSKYSETSVSTPSVESRSGKETDTEDSGIHEFVSEKKEVIKLPSSKTFGDYLVQETGTDYTEGSMKNAEEAGMDTRKDIIQPLFNWPAEFERQRKEIIELWDACYVPLVHRTYFFLLFKGDPSDSVYMEVELRRLSFLKGGNITKESFNSRDSLKGLYRERETLSKQVHQKFSRKEREELYKKWGIALNTKQRSLQLARRIWSSTKDMNHIKESASLVAKLIDFVQPGQAPKEIFGLSFSHGPGSKRRRSYSWRPSRRSSMSVL</sequence>
<organism evidence="1 2">
    <name type="scientific">Citrus sinensis</name>
    <name type="common">Sweet orange</name>
    <name type="synonym">Citrus aurantium var. sinensis</name>
    <dbReference type="NCBI Taxonomy" id="2711"/>
    <lineage>
        <taxon>Eukaryota</taxon>
        <taxon>Viridiplantae</taxon>
        <taxon>Streptophyta</taxon>
        <taxon>Embryophyta</taxon>
        <taxon>Tracheophyta</taxon>
        <taxon>Spermatophyta</taxon>
        <taxon>Magnoliopsida</taxon>
        <taxon>eudicotyledons</taxon>
        <taxon>Gunneridae</taxon>
        <taxon>Pentapetalae</taxon>
        <taxon>rosids</taxon>
        <taxon>malvids</taxon>
        <taxon>Sapindales</taxon>
        <taxon>Rutaceae</taxon>
        <taxon>Aurantioideae</taxon>
        <taxon>Citrus</taxon>
    </lineage>
</organism>
<dbReference type="EMBL" id="CM039174">
    <property type="protein sequence ID" value="KAH9758938.1"/>
    <property type="molecule type" value="Genomic_DNA"/>
</dbReference>
<name>A0ACB8KX50_CITSI</name>
<evidence type="ECO:0000313" key="2">
    <source>
        <dbReference type="Proteomes" id="UP000829398"/>
    </source>
</evidence>
<keyword evidence="2" id="KW-1185">Reference proteome</keyword>
<protein>
    <submittedName>
        <fullName evidence="1">Kinesin-like protein KIN-7I</fullName>
    </submittedName>
</protein>
<accession>A0ACB8KX50</accession>
<comment type="caution">
    <text evidence="1">The sequence shown here is derived from an EMBL/GenBank/DDBJ whole genome shotgun (WGS) entry which is preliminary data.</text>
</comment>
<reference evidence="2" key="1">
    <citation type="journal article" date="2023" name="Hortic. Res.">
        <title>A chromosome-level phased genome enabling allele-level studies in sweet orange: a case study on citrus Huanglongbing tolerance.</title>
        <authorList>
            <person name="Wu B."/>
            <person name="Yu Q."/>
            <person name="Deng Z."/>
            <person name="Duan Y."/>
            <person name="Luo F."/>
            <person name="Gmitter F. Jr."/>
        </authorList>
    </citation>
    <scope>NUCLEOTIDE SEQUENCE [LARGE SCALE GENOMIC DNA]</scope>
    <source>
        <strain evidence="2">cv. Valencia</strain>
    </source>
</reference>
<evidence type="ECO:0000313" key="1">
    <source>
        <dbReference type="EMBL" id="KAH9758938.1"/>
    </source>
</evidence>
<dbReference type="Proteomes" id="UP000829398">
    <property type="component" value="Chromosome 5"/>
</dbReference>
<proteinExistence type="predicted"/>
<gene>
    <name evidence="1" type="ORF">KPL71_016847</name>
</gene>